<dbReference type="InterPro" id="IPR039197">
    <property type="entry name" value="Mrs1/Cce1"/>
</dbReference>
<dbReference type="Gene3D" id="3.30.420.10">
    <property type="entry name" value="Ribonuclease H-like superfamily/Ribonuclease H"/>
    <property type="match status" value="1"/>
</dbReference>
<sequence>MLGQVLRRSIHTERVLQLVSQSLSTKKGRQLKEIMNHSGLATSGLKKELVTRLQNHYERIITNGNVHGEYIREKALPSSVISFDLGYRNMAFCHLDSTNTIRNWIRVDLALPSFHPSITAPLIRQFVHSQIAPLMNQAGAVVVEQQRYRSGGAHSVLESTIRVNAIEAMMWYALEEIRTTNIMLMEPIQRAAVDKTWDEALKGWTDESLRRYYGKKKACVVLVNTLLEKKQDILCPDNILETYKQEKKQDDLSDSLLQAMAWYKWRRFSLDMIDATIIEHAE</sequence>
<dbReference type="SUPFAM" id="SSF53098">
    <property type="entry name" value="Ribonuclease H-like"/>
    <property type="match status" value="1"/>
</dbReference>
<feature type="domain" description="SAP" evidence="1">
    <location>
        <begin position="23"/>
        <end position="57"/>
    </location>
</feature>
<evidence type="ECO:0000313" key="2">
    <source>
        <dbReference type="EMBL" id="OAD66864.1"/>
    </source>
</evidence>
<keyword evidence="3" id="KW-1185">Reference proteome</keyword>
<dbReference type="VEuPathDB" id="FungiDB:PHYBLDRAFT_70146"/>
<dbReference type="RefSeq" id="XP_018284904.1">
    <property type="nucleotide sequence ID" value="XM_018442219.1"/>
</dbReference>
<name>A0A162N8M9_PHYB8</name>
<dbReference type="InterPro" id="IPR036361">
    <property type="entry name" value="SAP_dom_sf"/>
</dbReference>
<evidence type="ECO:0000313" key="3">
    <source>
        <dbReference type="Proteomes" id="UP000077315"/>
    </source>
</evidence>
<dbReference type="InterPro" id="IPR012337">
    <property type="entry name" value="RNaseH-like_sf"/>
</dbReference>
<dbReference type="Proteomes" id="UP000077315">
    <property type="component" value="Unassembled WGS sequence"/>
</dbReference>
<dbReference type="PROSITE" id="PS50800">
    <property type="entry name" value="SAP"/>
    <property type="match status" value="1"/>
</dbReference>
<dbReference type="PANTHER" id="PTHR28072:SF1">
    <property type="entry name" value="CRUCIFORM CUTTING ENDONUCLEASE 1, MITOCHONDRIAL-RELATED"/>
    <property type="match status" value="1"/>
</dbReference>
<dbReference type="OrthoDB" id="5552842at2759"/>
<dbReference type="InterPro" id="IPR036397">
    <property type="entry name" value="RNaseH_sf"/>
</dbReference>
<dbReference type="GO" id="GO:0000402">
    <property type="term" value="F:crossed form four-way junction DNA binding"/>
    <property type="evidence" value="ECO:0007669"/>
    <property type="project" value="TreeGrafter"/>
</dbReference>
<dbReference type="InterPro" id="IPR003034">
    <property type="entry name" value="SAP_dom"/>
</dbReference>
<dbReference type="InParanoid" id="A0A162N8M9"/>
<dbReference type="Pfam" id="PF09159">
    <property type="entry name" value="Ydc2-catalyt"/>
    <property type="match status" value="1"/>
</dbReference>
<dbReference type="GO" id="GO:0070336">
    <property type="term" value="F:flap-structured DNA binding"/>
    <property type="evidence" value="ECO:0007669"/>
    <property type="project" value="TreeGrafter"/>
</dbReference>
<dbReference type="Pfam" id="PF02037">
    <property type="entry name" value="SAP"/>
    <property type="match status" value="1"/>
</dbReference>
<dbReference type="SUPFAM" id="SSF68906">
    <property type="entry name" value="SAP domain"/>
    <property type="match status" value="1"/>
</dbReference>
<dbReference type="InterPro" id="IPR015242">
    <property type="entry name" value="Ydc2_cat"/>
</dbReference>
<dbReference type="GO" id="GO:0005739">
    <property type="term" value="C:mitochondrion"/>
    <property type="evidence" value="ECO:0007669"/>
    <property type="project" value="TreeGrafter"/>
</dbReference>
<reference evidence="3" key="1">
    <citation type="submission" date="2015-06" db="EMBL/GenBank/DDBJ databases">
        <title>Expansion of signal transduction pathways in fungi by whole-genome duplication.</title>
        <authorList>
            <consortium name="DOE Joint Genome Institute"/>
            <person name="Corrochano L.M."/>
            <person name="Kuo A."/>
            <person name="Marcet-Houben M."/>
            <person name="Polaino S."/>
            <person name="Salamov A."/>
            <person name="Villalobos J.M."/>
            <person name="Alvarez M.I."/>
            <person name="Avalos J."/>
            <person name="Benito E.P."/>
            <person name="Benoit I."/>
            <person name="Burger G."/>
            <person name="Camino L.P."/>
            <person name="Canovas D."/>
            <person name="Cerda-Olmedo E."/>
            <person name="Cheng J.-F."/>
            <person name="Dominguez A."/>
            <person name="Elias M."/>
            <person name="Eslava A.P."/>
            <person name="Glaser F."/>
            <person name="Grimwood J."/>
            <person name="Gutierrez G."/>
            <person name="Heitman J."/>
            <person name="Henrissat B."/>
            <person name="Iturriaga E.A."/>
            <person name="Lang B.F."/>
            <person name="Lavin J.L."/>
            <person name="Lee S."/>
            <person name="Li W."/>
            <person name="Lindquist E."/>
            <person name="Lopez-Garcia S."/>
            <person name="Luque E.M."/>
            <person name="Marcos A.T."/>
            <person name="Martin J."/>
            <person name="McCluskey K."/>
            <person name="Medina H.R."/>
            <person name="Miralles-Duran A."/>
            <person name="Miyazaki A."/>
            <person name="Munoz-Torres E."/>
            <person name="Oguiza J.A."/>
            <person name="Ohm R."/>
            <person name="Olmedo M."/>
            <person name="Orejas M."/>
            <person name="Ortiz-Castellanos L."/>
            <person name="Pisabarro A.G."/>
            <person name="Rodriguez-Romero J."/>
            <person name="Ruiz-Herrera J."/>
            <person name="Ruiz-Vazquez R."/>
            <person name="Sanz C."/>
            <person name="Schackwitz W."/>
            <person name="Schmutz J."/>
            <person name="Shahriari M."/>
            <person name="Shelest E."/>
            <person name="Silva-Franco F."/>
            <person name="Soanes D."/>
            <person name="Syed K."/>
            <person name="Tagua V.G."/>
            <person name="Talbot N.J."/>
            <person name="Thon M."/>
            <person name="De vries R.P."/>
            <person name="Wiebenga A."/>
            <person name="Yadav J.S."/>
            <person name="Braun E.L."/>
            <person name="Baker S."/>
            <person name="Garre V."/>
            <person name="Horwitz B."/>
            <person name="Torres-Martinez S."/>
            <person name="Idnurm A."/>
            <person name="Herrera-Estrella A."/>
            <person name="Gabaldon T."/>
            <person name="Grigoriev I.V."/>
        </authorList>
    </citation>
    <scope>NUCLEOTIDE SEQUENCE [LARGE SCALE GENOMIC DNA]</scope>
    <source>
        <strain evidence="3">NRRL 1555(-)</strain>
    </source>
</reference>
<dbReference type="GO" id="GO:0004520">
    <property type="term" value="F:DNA endonuclease activity"/>
    <property type="evidence" value="ECO:0007669"/>
    <property type="project" value="TreeGrafter"/>
</dbReference>
<dbReference type="GO" id="GO:0000403">
    <property type="term" value="F:Y-form DNA binding"/>
    <property type="evidence" value="ECO:0007669"/>
    <property type="project" value="TreeGrafter"/>
</dbReference>
<accession>A0A162N8M9</accession>
<organism evidence="2 3">
    <name type="scientific">Phycomyces blakesleeanus (strain ATCC 8743b / DSM 1359 / FGSC 10004 / NBRC 33097 / NRRL 1555)</name>
    <dbReference type="NCBI Taxonomy" id="763407"/>
    <lineage>
        <taxon>Eukaryota</taxon>
        <taxon>Fungi</taxon>
        <taxon>Fungi incertae sedis</taxon>
        <taxon>Mucoromycota</taxon>
        <taxon>Mucoromycotina</taxon>
        <taxon>Mucoromycetes</taxon>
        <taxon>Mucorales</taxon>
        <taxon>Phycomycetaceae</taxon>
        <taxon>Phycomyces</taxon>
    </lineage>
</organism>
<dbReference type="AlphaFoldDB" id="A0A162N8M9"/>
<dbReference type="FunCoup" id="A0A162N8M9">
    <property type="interactions" value="161"/>
</dbReference>
<evidence type="ECO:0000259" key="1">
    <source>
        <dbReference type="PROSITE" id="PS50800"/>
    </source>
</evidence>
<protein>
    <recommendedName>
        <fullName evidence="1">SAP domain-containing protein</fullName>
    </recommendedName>
</protein>
<dbReference type="PANTHER" id="PTHR28072">
    <property type="entry name" value="CRUCIFORM CUTTING ENDONUCLEASE 1, MITOCHONDRIAL-RELATED"/>
    <property type="match status" value="1"/>
</dbReference>
<dbReference type="EMBL" id="KV441000">
    <property type="protein sequence ID" value="OAD66864.1"/>
    <property type="molecule type" value="Genomic_DNA"/>
</dbReference>
<dbReference type="GeneID" id="29003125"/>
<gene>
    <name evidence="2" type="ORF">PHYBLDRAFT_70146</name>
</gene>
<proteinExistence type="predicted"/>